<evidence type="ECO:0000313" key="2">
    <source>
        <dbReference type="Proteomes" id="UP000695562"/>
    </source>
</evidence>
<gene>
    <name evidence="1" type="ORF">CYY_002392</name>
</gene>
<organism evidence="1 2">
    <name type="scientific">Polysphondylium violaceum</name>
    <dbReference type="NCBI Taxonomy" id="133409"/>
    <lineage>
        <taxon>Eukaryota</taxon>
        <taxon>Amoebozoa</taxon>
        <taxon>Evosea</taxon>
        <taxon>Eumycetozoa</taxon>
        <taxon>Dictyostelia</taxon>
        <taxon>Dictyosteliales</taxon>
        <taxon>Dictyosteliaceae</taxon>
        <taxon>Polysphondylium</taxon>
    </lineage>
</organism>
<dbReference type="AlphaFoldDB" id="A0A8J4V6X5"/>
<proteinExistence type="predicted"/>
<sequence length="79" mass="8654">MIIIPESLAKLANPVSSISNSVTLNQSGGSMTTGTNQTTLWPLFLILWKVLKDDKPKDPFKGVNMNDAISLANNYGRIY</sequence>
<keyword evidence="2" id="KW-1185">Reference proteome</keyword>
<protein>
    <submittedName>
        <fullName evidence="1">Uncharacterized protein</fullName>
    </submittedName>
</protein>
<evidence type="ECO:0000313" key="1">
    <source>
        <dbReference type="EMBL" id="KAF2076277.1"/>
    </source>
</evidence>
<name>A0A8J4V6X5_9MYCE</name>
<comment type="caution">
    <text evidence="1">The sequence shown here is derived from an EMBL/GenBank/DDBJ whole genome shotgun (WGS) entry which is preliminary data.</text>
</comment>
<reference evidence="1" key="1">
    <citation type="submission" date="2020-01" db="EMBL/GenBank/DDBJ databases">
        <title>Development of genomics and gene disruption for Polysphondylium violaceum indicates a role for the polyketide synthase stlB in stalk morphogenesis.</title>
        <authorList>
            <person name="Narita B."/>
            <person name="Kawabe Y."/>
            <person name="Kin K."/>
            <person name="Saito T."/>
            <person name="Gibbs R."/>
            <person name="Kuspa A."/>
            <person name="Muzny D."/>
            <person name="Queller D."/>
            <person name="Richards S."/>
            <person name="Strassman J."/>
            <person name="Sucgang R."/>
            <person name="Worley K."/>
            <person name="Schaap P."/>
        </authorList>
    </citation>
    <scope>NUCLEOTIDE SEQUENCE</scope>
    <source>
        <strain evidence="1">QSvi11</strain>
    </source>
</reference>
<accession>A0A8J4V6X5</accession>
<dbReference type="EMBL" id="AJWJ01000066">
    <property type="protein sequence ID" value="KAF2076277.1"/>
    <property type="molecule type" value="Genomic_DNA"/>
</dbReference>
<dbReference type="Proteomes" id="UP000695562">
    <property type="component" value="Unassembled WGS sequence"/>
</dbReference>